<dbReference type="InterPro" id="IPR005790">
    <property type="entry name" value="DNA_polIII_delta"/>
</dbReference>
<reference evidence="11 12" key="1">
    <citation type="submission" date="2024-03" db="EMBL/GenBank/DDBJ databases">
        <title>Human intestinal bacterial collection.</title>
        <authorList>
            <person name="Pauvert C."/>
            <person name="Hitch T.C.A."/>
            <person name="Clavel T."/>
        </authorList>
    </citation>
    <scope>NUCLEOTIDE SEQUENCE [LARGE SCALE GENOMIC DNA]</scope>
    <source>
        <strain evidence="11 12">CLA-AA-H185</strain>
    </source>
</reference>
<dbReference type="SUPFAM" id="SSF52540">
    <property type="entry name" value="P-loop containing nucleoside triphosphate hydrolases"/>
    <property type="match status" value="1"/>
</dbReference>
<dbReference type="Pfam" id="PF21694">
    <property type="entry name" value="DNA_pol3_delta_C"/>
    <property type="match status" value="1"/>
</dbReference>
<dbReference type="EMBL" id="JBBMEX010000001">
    <property type="protein sequence ID" value="MEQ2556405.1"/>
    <property type="molecule type" value="Genomic_DNA"/>
</dbReference>
<proteinExistence type="inferred from homology"/>
<dbReference type="RefSeq" id="WP_353529379.1">
    <property type="nucleotide sequence ID" value="NZ_JBBMEX010000001.1"/>
</dbReference>
<evidence type="ECO:0000313" key="11">
    <source>
        <dbReference type="EMBL" id="MEQ2556405.1"/>
    </source>
</evidence>
<dbReference type="Gene3D" id="3.40.50.300">
    <property type="entry name" value="P-loop containing nucleotide triphosphate hydrolases"/>
    <property type="match status" value="1"/>
</dbReference>
<evidence type="ECO:0000256" key="5">
    <source>
        <dbReference type="ARBA" id="ARBA00022705"/>
    </source>
</evidence>
<keyword evidence="5" id="KW-0235">DNA replication</keyword>
<dbReference type="GO" id="GO:0003887">
    <property type="term" value="F:DNA-directed DNA polymerase activity"/>
    <property type="evidence" value="ECO:0007669"/>
    <property type="project" value="UniProtKB-EC"/>
</dbReference>
<keyword evidence="12" id="KW-1185">Reference proteome</keyword>
<dbReference type="Proteomes" id="UP001454489">
    <property type="component" value="Unassembled WGS sequence"/>
</dbReference>
<evidence type="ECO:0000313" key="12">
    <source>
        <dbReference type="Proteomes" id="UP001454489"/>
    </source>
</evidence>
<dbReference type="EC" id="2.7.7.7" evidence="1"/>
<keyword evidence="4 11" id="KW-0548">Nucleotidyltransferase</keyword>
<dbReference type="Gene3D" id="1.10.8.60">
    <property type="match status" value="1"/>
</dbReference>
<evidence type="ECO:0000256" key="8">
    <source>
        <dbReference type="ARBA" id="ARBA00049244"/>
    </source>
</evidence>
<comment type="catalytic activity">
    <reaction evidence="8">
        <text>DNA(n) + a 2'-deoxyribonucleoside 5'-triphosphate = DNA(n+1) + diphosphate</text>
        <dbReference type="Rhea" id="RHEA:22508"/>
        <dbReference type="Rhea" id="RHEA-COMP:17339"/>
        <dbReference type="Rhea" id="RHEA-COMP:17340"/>
        <dbReference type="ChEBI" id="CHEBI:33019"/>
        <dbReference type="ChEBI" id="CHEBI:61560"/>
        <dbReference type="ChEBI" id="CHEBI:173112"/>
        <dbReference type="EC" id="2.7.7.7"/>
    </reaction>
</comment>
<organism evidence="11 12">
    <name type="scientific">Maccoyibacter intestinihominis</name>
    <dbReference type="NCBI Taxonomy" id="3133499"/>
    <lineage>
        <taxon>Bacteria</taxon>
        <taxon>Bacillati</taxon>
        <taxon>Bacillota</taxon>
        <taxon>Clostridia</taxon>
        <taxon>Lachnospirales</taxon>
        <taxon>Lachnospiraceae</taxon>
        <taxon>Maccoyibacter</taxon>
    </lineage>
</organism>
<keyword evidence="3 11" id="KW-0808">Transferase</keyword>
<dbReference type="Pfam" id="PF06144">
    <property type="entry name" value="DNA_pol3_delta"/>
    <property type="match status" value="1"/>
</dbReference>
<dbReference type="InterPro" id="IPR008921">
    <property type="entry name" value="DNA_pol3_clamp-load_cplx_C"/>
</dbReference>
<accession>A0ABV1HA97</accession>
<evidence type="ECO:0000256" key="1">
    <source>
        <dbReference type="ARBA" id="ARBA00012417"/>
    </source>
</evidence>
<dbReference type="PANTHER" id="PTHR34388:SF1">
    <property type="entry name" value="DNA POLYMERASE III SUBUNIT DELTA"/>
    <property type="match status" value="1"/>
</dbReference>
<gene>
    <name evidence="11" type="primary">holA</name>
    <name evidence="11" type="ORF">WMO43_00730</name>
</gene>
<dbReference type="InterPro" id="IPR027417">
    <property type="entry name" value="P-loop_NTPase"/>
</dbReference>
<dbReference type="SUPFAM" id="SSF48019">
    <property type="entry name" value="post-AAA+ oligomerization domain-like"/>
    <property type="match status" value="1"/>
</dbReference>
<evidence type="ECO:0000256" key="3">
    <source>
        <dbReference type="ARBA" id="ARBA00022679"/>
    </source>
</evidence>
<dbReference type="NCBIfam" id="TIGR01128">
    <property type="entry name" value="holA"/>
    <property type="match status" value="1"/>
</dbReference>
<comment type="caution">
    <text evidence="11">The sequence shown here is derived from an EMBL/GenBank/DDBJ whole genome shotgun (WGS) entry which is preliminary data.</text>
</comment>
<comment type="similarity">
    <text evidence="7">Belongs to the DNA polymerase HolA subunit family.</text>
</comment>
<feature type="domain" description="DNA polymerase III delta subunit-like C-terminal" evidence="10">
    <location>
        <begin position="203"/>
        <end position="322"/>
    </location>
</feature>
<dbReference type="PANTHER" id="PTHR34388">
    <property type="entry name" value="DNA POLYMERASE III SUBUNIT DELTA"/>
    <property type="match status" value="1"/>
</dbReference>
<dbReference type="InterPro" id="IPR048466">
    <property type="entry name" value="DNA_pol3_delta-like_C"/>
</dbReference>
<keyword evidence="6" id="KW-0239">DNA-directed DNA polymerase</keyword>
<protein>
    <recommendedName>
        <fullName evidence="2">DNA polymerase III subunit delta</fullName>
        <ecNumber evidence="1">2.7.7.7</ecNumber>
    </recommendedName>
</protein>
<feature type="domain" description="DNA polymerase III delta N-terminal" evidence="9">
    <location>
        <begin position="17"/>
        <end position="128"/>
    </location>
</feature>
<name>A0ABV1HA97_9FIRM</name>
<evidence type="ECO:0000256" key="4">
    <source>
        <dbReference type="ARBA" id="ARBA00022695"/>
    </source>
</evidence>
<evidence type="ECO:0000256" key="7">
    <source>
        <dbReference type="ARBA" id="ARBA00034754"/>
    </source>
</evidence>
<dbReference type="InterPro" id="IPR010372">
    <property type="entry name" value="DNA_pol3_delta_N"/>
</dbReference>
<dbReference type="Gene3D" id="1.20.272.10">
    <property type="match status" value="1"/>
</dbReference>
<evidence type="ECO:0000259" key="9">
    <source>
        <dbReference type="Pfam" id="PF06144"/>
    </source>
</evidence>
<evidence type="ECO:0000256" key="2">
    <source>
        <dbReference type="ARBA" id="ARBA00017703"/>
    </source>
</evidence>
<sequence length="325" mass="37693">MKSIDEDIKTGQFQNVYLLYGEEAYLKRQYKEKLLKAMVTQGDTMNFSAYEGKDIVQGELIDLAETLPFFAERRVILVEDSGFFKNSAEELAAYIPEVAESTCFIFVESEVDKRNKLYKQVKKSGRIVCFERQNDEILMRWVGGRLKKEGKAMTRAAYQRFITKTGNDMENIDRELEKLICYCMDRETIEEEQVEAICVEQTENKIFEMINAISEKRQKQALDLYYDLLTLKEPPMRILFLILRQFQKLMLIKELSGQGADSRTIASKAGMPEFAVRKNQRMAGNFTMQQIREAIEDGVEFEESVKSGRMNDRIAVELLIVKCSQ</sequence>
<evidence type="ECO:0000259" key="10">
    <source>
        <dbReference type="Pfam" id="PF21694"/>
    </source>
</evidence>
<evidence type="ECO:0000256" key="6">
    <source>
        <dbReference type="ARBA" id="ARBA00022932"/>
    </source>
</evidence>